<evidence type="ECO:0000313" key="2">
    <source>
        <dbReference type="EMBL" id="OEV09932.1"/>
    </source>
</evidence>
<proteinExistence type="predicted"/>
<protein>
    <submittedName>
        <fullName evidence="2">Uncharacterized protein</fullName>
    </submittedName>
</protein>
<evidence type="ECO:0000313" key="3">
    <source>
        <dbReference type="Proteomes" id="UP000176005"/>
    </source>
</evidence>
<name>A0A1E7L198_9ACTN</name>
<gene>
    <name evidence="2" type="ORF">AN218_19860</name>
</gene>
<dbReference type="AlphaFoldDB" id="A0A1E7L198"/>
<evidence type="ECO:0000256" key="1">
    <source>
        <dbReference type="SAM" id="MobiDB-lite"/>
    </source>
</evidence>
<dbReference type="RefSeq" id="WP_070018251.1">
    <property type="nucleotide sequence ID" value="NZ_LJGW01000335.1"/>
</dbReference>
<organism evidence="2 3">
    <name type="scientific">Streptomyces nanshensis</name>
    <dbReference type="NCBI Taxonomy" id="518642"/>
    <lineage>
        <taxon>Bacteria</taxon>
        <taxon>Bacillati</taxon>
        <taxon>Actinomycetota</taxon>
        <taxon>Actinomycetes</taxon>
        <taxon>Kitasatosporales</taxon>
        <taxon>Streptomycetaceae</taxon>
        <taxon>Streptomyces</taxon>
    </lineage>
</organism>
<dbReference type="EMBL" id="LJGW01000335">
    <property type="protein sequence ID" value="OEV09932.1"/>
    <property type="molecule type" value="Genomic_DNA"/>
</dbReference>
<sequence>MQLQKEAAVVSVAQPAYVPDPRVAPLPRTINAVSKVLPPEVRRQFLERIGKAEIGSEGFREVFSGYYAEAHRHVVGSARPQAKTAPGSGRRYPLPDLEAGVG</sequence>
<reference evidence="2 3" key="1">
    <citation type="journal article" date="2016" name="Front. Microbiol.">
        <title>Comparative Genomics Analysis of Streptomyces Species Reveals Their Adaptation to the Marine Environment and Their Diversity at the Genomic Level.</title>
        <authorList>
            <person name="Tian X."/>
            <person name="Zhang Z."/>
            <person name="Yang T."/>
            <person name="Chen M."/>
            <person name="Li J."/>
            <person name="Chen F."/>
            <person name="Yang J."/>
            <person name="Li W."/>
            <person name="Zhang B."/>
            <person name="Zhang Z."/>
            <person name="Wu J."/>
            <person name="Zhang C."/>
            <person name="Long L."/>
            <person name="Xiao J."/>
        </authorList>
    </citation>
    <scope>NUCLEOTIDE SEQUENCE [LARGE SCALE GENOMIC DNA]</scope>
    <source>
        <strain evidence="2 3">SCSIO 10429</strain>
    </source>
</reference>
<accession>A0A1E7L198</accession>
<keyword evidence="3" id="KW-1185">Reference proteome</keyword>
<dbReference type="Proteomes" id="UP000176005">
    <property type="component" value="Unassembled WGS sequence"/>
</dbReference>
<comment type="caution">
    <text evidence="2">The sequence shown here is derived from an EMBL/GenBank/DDBJ whole genome shotgun (WGS) entry which is preliminary data.</text>
</comment>
<feature type="region of interest" description="Disordered" evidence="1">
    <location>
        <begin position="76"/>
        <end position="102"/>
    </location>
</feature>